<organism evidence="2 3">
    <name type="scientific">Kaistia soli DSM 19436</name>
    <dbReference type="NCBI Taxonomy" id="1122133"/>
    <lineage>
        <taxon>Bacteria</taxon>
        <taxon>Pseudomonadati</taxon>
        <taxon>Pseudomonadota</taxon>
        <taxon>Alphaproteobacteria</taxon>
        <taxon>Hyphomicrobiales</taxon>
        <taxon>Kaistiaceae</taxon>
        <taxon>Kaistia</taxon>
    </lineage>
</organism>
<dbReference type="InterPro" id="IPR004360">
    <property type="entry name" value="Glyas_Fos-R_dOase_dom"/>
</dbReference>
<dbReference type="Proteomes" id="UP000184485">
    <property type="component" value="Unassembled WGS sequence"/>
</dbReference>
<keyword evidence="3" id="KW-1185">Reference proteome</keyword>
<dbReference type="CDD" id="cd07251">
    <property type="entry name" value="VOC_like"/>
    <property type="match status" value="1"/>
</dbReference>
<dbReference type="PROSITE" id="PS51819">
    <property type="entry name" value="VOC"/>
    <property type="match status" value="1"/>
</dbReference>
<name>A0A1M5FR53_9HYPH</name>
<dbReference type="EMBL" id="FQUP01000003">
    <property type="protein sequence ID" value="SHF93985.1"/>
    <property type="molecule type" value="Genomic_DNA"/>
</dbReference>
<gene>
    <name evidence="2" type="ORF">SAMN02745157_3138</name>
</gene>
<proteinExistence type="predicted"/>
<evidence type="ECO:0000259" key="1">
    <source>
        <dbReference type="PROSITE" id="PS51819"/>
    </source>
</evidence>
<dbReference type="PANTHER" id="PTHR36503">
    <property type="entry name" value="BLR2520 PROTEIN"/>
    <property type="match status" value="1"/>
</dbReference>
<dbReference type="Gene3D" id="3.10.180.10">
    <property type="entry name" value="2,3-Dihydroxybiphenyl 1,2-Dioxygenase, domain 1"/>
    <property type="match status" value="1"/>
</dbReference>
<evidence type="ECO:0000313" key="3">
    <source>
        <dbReference type="Proteomes" id="UP000184485"/>
    </source>
</evidence>
<feature type="domain" description="VOC" evidence="1">
    <location>
        <begin position="9"/>
        <end position="131"/>
    </location>
</feature>
<protein>
    <recommendedName>
        <fullName evidence="1">VOC domain-containing protein</fullName>
    </recommendedName>
</protein>
<dbReference type="OrthoDB" id="9798430at2"/>
<dbReference type="InterPro" id="IPR029068">
    <property type="entry name" value="Glyas_Bleomycin-R_OHBP_Dase"/>
</dbReference>
<dbReference type="InterPro" id="IPR037523">
    <property type="entry name" value="VOC_core"/>
</dbReference>
<dbReference type="SUPFAM" id="SSF54593">
    <property type="entry name" value="Glyoxalase/Bleomycin resistance protein/Dihydroxybiphenyl dioxygenase"/>
    <property type="match status" value="1"/>
</dbReference>
<accession>A0A1M5FR53</accession>
<dbReference type="Pfam" id="PF00903">
    <property type="entry name" value="Glyoxalase"/>
    <property type="match status" value="1"/>
</dbReference>
<evidence type="ECO:0000313" key="2">
    <source>
        <dbReference type="EMBL" id="SHF93985.1"/>
    </source>
</evidence>
<dbReference type="PANTHER" id="PTHR36503:SF1">
    <property type="entry name" value="BLR2520 PROTEIN"/>
    <property type="match status" value="1"/>
</dbReference>
<reference evidence="2 3" key="1">
    <citation type="submission" date="2016-11" db="EMBL/GenBank/DDBJ databases">
        <authorList>
            <person name="Jaros S."/>
            <person name="Januszkiewicz K."/>
            <person name="Wedrychowicz H."/>
        </authorList>
    </citation>
    <scope>NUCLEOTIDE SEQUENCE [LARGE SCALE GENOMIC DNA]</scope>
    <source>
        <strain evidence="2 3">DSM 19436</strain>
    </source>
</reference>
<sequence>MTEGGLSPRLSIVTLGVANVAKSRAFYESLGWRPSSASQEQIVFFQLSGVVLALFDRNHLADDATVAPAGDGFRAVTLAHNVASEAEVDAALAHVERCGARIVKPAAKVFWGGYSGYFADPDGHLWEVAFNPFISFDEAGRLVLPGPVV</sequence>
<dbReference type="RefSeq" id="WP_073054504.1">
    <property type="nucleotide sequence ID" value="NZ_FQUP01000003.1"/>
</dbReference>
<dbReference type="STRING" id="1122133.SAMN02745157_3138"/>
<dbReference type="AlphaFoldDB" id="A0A1M5FR53"/>